<proteinExistence type="predicted"/>
<name>A0A3B1E7A8_9ZZZZ</name>
<accession>A0A3B1E7A8</accession>
<dbReference type="EMBL" id="UOGL01000671">
    <property type="protein sequence ID" value="VAX42615.1"/>
    <property type="molecule type" value="Genomic_DNA"/>
</dbReference>
<reference evidence="1" key="1">
    <citation type="submission" date="2018-06" db="EMBL/GenBank/DDBJ databases">
        <authorList>
            <person name="Zhirakovskaya E."/>
        </authorList>
    </citation>
    <scope>NUCLEOTIDE SEQUENCE</scope>
</reference>
<protein>
    <submittedName>
        <fullName evidence="1">Uncharacterized protein</fullName>
    </submittedName>
</protein>
<evidence type="ECO:0000313" key="1">
    <source>
        <dbReference type="EMBL" id="VAX42615.1"/>
    </source>
</evidence>
<sequence length="256" mass="29079">MTLLLRYRRLSVFCLGIVFLCNFSGCHFAQKIGITKTGAPKYQRLHIDYQLKSSNGLFALEDILNESSNTPVIQQVEATDDGPEFSHFPWSNANLQIQYPHPEGLKNRVRATLRLSQGGSQQFDSLRRETWSSKLNHRWESVSSAFSAEKKMLIHPQQISDTDDEIWVYDFSKSQLDLMLTDLAGSGFFSQQTRLNHSATLSVSIDKGSVSKAWSPEPRLDDIISLVYQEGWLKGFAKNETTPQTTKKILPVTFEE</sequence>
<organism evidence="1">
    <name type="scientific">hydrothermal vent metagenome</name>
    <dbReference type="NCBI Taxonomy" id="652676"/>
    <lineage>
        <taxon>unclassified sequences</taxon>
        <taxon>metagenomes</taxon>
        <taxon>ecological metagenomes</taxon>
    </lineage>
</organism>
<dbReference type="AlphaFoldDB" id="A0A3B1E7A8"/>
<gene>
    <name evidence="1" type="ORF">MNBD_PLANCTO02-399</name>
</gene>